<dbReference type="PANTHER" id="PTHR36844">
    <property type="entry name" value="PROTEASE PRSW"/>
    <property type="match status" value="1"/>
</dbReference>
<keyword evidence="1" id="KW-0812">Transmembrane</keyword>
<feature type="transmembrane region" description="Helical" evidence="1">
    <location>
        <begin position="131"/>
        <end position="153"/>
    </location>
</feature>
<evidence type="ECO:0000313" key="3">
    <source>
        <dbReference type="Proteomes" id="UP000242972"/>
    </source>
</evidence>
<comment type="caution">
    <text evidence="2">The sequence shown here is derived from an EMBL/GenBank/DDBJ whole genome shotgun (WGS) entry which is preliminary data.</text>
</comment>
<feature type="transmembrane region" description="Helical" evidence="1">
    <location>
        <begin position="7"/>
        <end position="27"/>
    </location>
</feature>
<feature type="transmembrane region" description="Helical" evidence="1">
    <location>
        <begin position="235"/>
        <end position="256"/>
    </location>
</feature>
<sequence length="269" mass="29657">MAILRSRLYLGLLLLAITPILLLDFHINVVAGMMVYFSLFWFFVFQPLLASHIRLAPLVSDIGAYVFTGVVGTTIAMLVESFWYAHGGSKFLNASSLAVATPAYIAFVGLTEEFCKQIIVLVVLGWQRIRGVVWSPLTYMMLGVSSGLGFSAVENISYVERGIAFEVMRHAFGLGTFTALTRALYTPFLHAIWAGIASWGFGWVASHGFRGWRVGIGLLLLAAIFHGVYDSAIARHPLLAIIDVAVSYLVFLSLLLNPRRRPVRETLGN</sequence>
<keyword evidence="1" id="KW-1133">Transmembrane helix</keyword>
<feature type="transmembrane region" description="Helical" evidence="1">
    <location>
        <begin position="184"/>
        <end position="204"/>
    </location>
</feature>
<evidence type="ECO:0000313" key="2">
    <source>
        <dbReference type="EMBL" id="PSR35189.1"/>
    </source>
</evidence>
<dbReference type="AlphaFoldDB" id="A0A2T2XL20"/>
<feature type="transmembrane region" description="Helical" evidence="1">
    <location>
        <begin position="211"/>
        <end position="229"/>
    </location>
</feature>
<feature type="transmembrane region" description="Helical" evidence="1">
    <location>
        <begin position="33"/>
        <end position="50"/>
    </location>
</feature>
<accession>A0A2T2XL20</accession>
<reference evidence="2 3" key="1">
    <citation type="journal article" date="2014" name="BMC Genomics">
        <title>Comparison of environmental and isolate Sulfobacillus genomes reveals diverse carbon, sulfur, nitrogen, and hydrogen metabolisms.</title>
        <authorList>
            <person name="Justice N.B."/>
            <person name="Norman A."/>
            <person name="Brown C.T."/>
            <person name="Singh A."/>
            <person name="Thomas B.C."/>
            <person name="Banfield J.F."/>
        </authorList>
    </citation>
    <scope>NUCLEOTIDE SEQUENCE [LARGE SCALE GENOMIC DNA]</scope>
    <source>
        <strain evidence="2">AMDSBA4</strain>
    </source>
</reference>
<organism evidence="2 3">
    <name type="scientific">Sulfobacillus benefaciens</name>
    <dbReference type="NCBI Taxonomy" id="453960"/>
    <lineage>
        <taxon>Bacteria</taxon>
        <taxon>Bacillati</taxon>
        <taxon>Bacillota</taxon>
        <taxon>Clostridia</taxon>
        <taxon>Eubacteriales</taxon>
        <taxon>Clostridiales Family XVII. Incertae Sedis</taxon>
        <taxon>Sulfobacillus</taxon>
    </lineage>
</organism>
<dbReference type="PANTHER" id="PTHR36844:SF1">
    <property type="entry name" value="PROTEASE PRSW"/>
    <property type="match status" value="1"/>
</dbReference>
<evidence type="ECO:0000256" key="1">
    <source>
        <dbReference type="SAM" id="Phobius"/>
    </source>
</evidence>
<gene>
    <name evidence="2" type="ORF">C7B46_01910</name>
</gene>
<dbReference type="EMBL" id="PXYW01000003">
    <property type="protein sequence ID" value="PSR35189.1"/>
    <property type="molecule type" value="Genomic_DNA"/>
</dbReference>
<dbReference type="Pfam" id="PF13367">
    <property type="entry name" value="PrsW-protease"/>
    <property type="match status" value="1"/>
</dbReference>
<dbReference type="GO" id="GO:0008233">
    <property type="term" value="F:peptidase activity"/>
    <property type="evidence" value="ECO:0007669"/>
    <property type="project" value="InterPro"/>
</dbReference>
<proteinExistence type="predicted"/>
<evidence type="ECO:0008006" key="4">
    <source>
        <dbReference type="Google" id="ProtNLM"/>
    </source>
</evidence>
<dbReference type="InterPro" id="IPR026898">
    <property type="entry name" value="PrsW"/>
</dbReference>
<feature type="transmembrane region" description="Helical" evidence="1">
    <location>
        <begin position="62"/>
        <end position="85"/>
    </location>
</feature>
<name>A0A2T2XL20_9FIRM</name>
<protein>
    <recommendedName>
        <fullName evidence="4">PrsW family intramembrane metalloprotease</fullName>
    </recommendedName>
</protein>
<dbReference type="Proteomes" id="UP000242972">
    <property type="component" value="Unassembled WGS sequence"/>
</dbReference>
<keyword evidence="1" id="KW-0472">Membrane</keyword>